<dbReference type="EMBL" id="BGPR01108473">
    <property type="protein sequence ID" value="GBM82928.1"/>
    <property type="molecule type" value="Genomic_DNA"/>
</dbReference>
<protein>
    <submittedName>
        <fullName evidence="1">Uncharacterized protein</fullName>
    </submittedName>
</protein>
<organism evidence="1 2">
    <name type="scientific">Araneus ventricosus</name>
    <name type="common">Orbweaver spider</name>
    <name type="synonym">Epeira ventricosa</name>
    <dbReference type="NCBI Taxonomy" id="182803"/>
    <lineage>
        <taxon>Eukaryota</taxon>
        <taxon>Metazoa</taxon>
        <taxon>Ecdysozoa</taxon>
        <taxon>Arthropoda</taxon>
        <taxon>Chelicerata</taxon>
        <taxon>Arachnida</taxon>
        <taxon>Araneae</taxon>
        <taxon>Araneomorphae</taxon>
        <taxon>Entelegynae</taxon>
        <taxon>Araneoidea</taxon>
        <taxon>Araneidae</taxon>
        <taxon>Araneus</taxon>
    </lineage>
</organism>
<evidence type="ECO:0000313" key="1">
    <source>
        <dbReference type="EMBL" id="GBM82928.1"/>
    </source>
</evidence>
<sequence>RIEIIRLIEKRLVVLQALCNKPGCSLPGGLQNDQALCDKPDYLNSPTTLILISDDGELRFVNYSRLYFEM</sequence>
<reference evidence="1 2" key="1">
    <citation type="journal article" date="2019" name="Sci. Rep.">
        <title>Orb-weaving spider Araneus ventricosus genome elucidates the spidroin gene catalogue.</title>
        <authorList>
            <person name="Kono N."/>
            <person name="Nakamura H."/>
            <person name="Ohtoshi R."/>
            <person name="Moran D.A.P."/>
            <person name="Shinohara A."/>
            <person name="Yoshida Y."/>
            <person name="Fujiwara M."/>
            <person name="Mori M."/>
            <person name="Tomita M."/>
            <person name="Arakawa K."/>
        </authorList>
    </citation>
    <scope>NUCLEOTIDE SEQUENCE [LARGE SCALE GENOMIC DNA]</scope>
</reference>
<comment type="caution">
    <text evidence="1">The sequence shown here is derived from an EMBL/GenBank/DDBJ whole genome shotgun (WGS) entry which is preliminary data.</text>
</comment>
<name>A0A4Y2IZQ4_ARAVE</name>
<feature type="non-terminal residue" evidence="1">
    <location>
        <position position="1"/>
    </location>
</feature>
<proteinExistence type="predicted"/>
<keyword evidence="2" id="KW-1185">Reference proteome</keyword>
<dbReference type="AlphaFoldDB" id="A0A4Y2IZQ4"/>
<evidence type="ECO:0000313" key="2">
    <source>
        <dbReference type="Proteomes" id="UP000499080"/>
    </source>
</evidence>
<accession>A0A4Y2IZQ4</accession>
<dbReference type="Proteomes" id="UP000499080">
    <property type="component" value="Unassembled WGS sequence"/>
</dbReference>
<gene>
    <name evidence="1" type="ORF">AVEN_19339_1</name>
</gene>